<dbReference type="InterPro" id="IPR029044">
    <property type="entry name" value="Nucleotide-diphossugar_trans"/>
</dbReference>
<evidence type="ECO:0000313" key="8">
    <source>
        <dbReference type="Proteomes" id="UP000464495"/>
    </source>
</evidence>
<dbReference type="InterPro" id="IPR001173">
    <property type="entry name" value="Glyco_trans_2-like"/>
</dbReference>
<sequence length="345" mass="37113">MIRRPFARRCLAFGNDTPWPAAITIPARNEAERIVHCLQAVRTALRGRGGIVLVVNGSDDATFSYAGEWFTATGTAGLLLDLAETPPEGVGAVRRQAVAAAARRLTRQGVVLTTDADSRVFPNWLDANLAELKHADLICGSVIPDAREFTRLPPIISQRGAAEGEYIALTLALRALIYPLTHDPAPCGLGASGASLAFRMPLYADTGGIPALPSCEDRAFAEAAEDRGWRVRHSPAARVSTSCRLDGRAPGGMAEALARRIADRDPLADSALEPAARTVLRLRLRQERRDRVAQFGPDAPQVAEIDAQLSGLEPIRMRLSDVEREMPLLASAVSAAQFDTERLTA</sequence>
<dbReference type="AlphaFoldDB" id="A0A6P1T0Y1"/>
<dbReference type="GO" id="GO:0005886">
    <property type="term" value="C:plasma membrane"/>
    <property type="evidence" value="ECO:0007669"/>
    <property type="project" value="UniProtKB-SubCell"/>
</dbReference>
<dbReference type="Pfam" id="PF00535">
    <property type="entry name" value="Glycos_transf_2"/>
    <property type="match status" value="1"/>
</dbReference>
<evidence type="ECO:0000313" key="7">
    <source>
        <dbReference type="EMBL" id="QHQ35391.1"/>
    </source>
</evidence>
<dbReference type="PANTHER" id="PTHR43646:SF2">
    <property type="entry name" value="GLYCOSYLTRANSFERASE 2-LIKE DOMAIN-CONTAINING PROTEIN"/>
    <property type="match status" value="1"/>
</dbReference>
<keyword evidence="2" id="KW-1003">Cell membrane</keyword>
<keyword evidence="8" id="KW-1185">Reference proteome</keyword>
<keyword evidence="3" id="KW-0328">Glycosyltransferase</keyword>
<evidence type="ECO:0000259" key="6">
    <source>
        <dbReference type="Pfam" id="PF00535"/>
    </source>
</evidence>
<evidence type="ECO:0000256" key="5">
    <source>
        <dbReference type="ARBA" id="ARBA00023136"/>
    </source>
</evidence>
<dbReference type="EMBL" id="CP046620">
    <property type="protein sequence ID" value="QHQ35391.1"/>
    <property type="molecule type" value="Genomic_DNA"/>
</dbReference>
<keyword evidence="5" id="KW-0472">Membrane</keyword>
<feature type="domain" description="Glycosyltransferase 2-like" evidence="6">
    <location>
        <begin position="23"/>
        <end position="154"/>
    </location>
</feature>
<dbReference type="Gene3D" id="3.90.550.10">
    <property type="entry name" value="Spore Coat Polysaccharide Biosynthesis Protein SpsA, Chain A"/>
    <property type="match status" value="1"/>
</dbReference>
<reference evidence="7 8" key="1">
    <citation type="submission" date="2019-12" db="EMBL/GenBank/DDBJ databases">
        <title>Complete genome sequence of Algicella marina strain 9Alg 56(T) isolated from the red alga Tichocarpus crinitus.</title>
        <authorList>
            <person name="Kim S.-G."/>
            <person name="Nedashkovskaya O.I."/>
        </authorList>
    </citation>
    <scope>NUCLEOTIDE SEQUENCE [LARGE SCALE GENOMIC DNA]</scope>
    <source>
        <strain evidence="7 8">9Alg 56</strain>
    </source>
</reference>
<dbReference type="RefSeq" id="WP_161861952.1">
    <property type="nucleotide sequence ID" value="NZ_CP046620.1"/>
</dbReference>
<dbReference type="PANTHER" id="PTHR43646">
    <property type="entry name" value="GLYCOSYLTRANSFERASE"/>
    <property type="match status" value="1"/>
</dbReference>
<keyword evidence="4 7" id="KW-0808">Transferase</keyword>
<dbReference type="SUPFAM" id="SSF53448">
    <property type="entry name" value="Nucleotide-diphospho-sugar transferases"/>
    <property type="match status" value="1"/>
</dbReference>
<dbReference type="KEGG" id="amaq:GO499_09380"/>
<evidence type="ECO:0000256" key="4">
    <source>
        <dbReference type="ARBA" id="ARBA00022679"/>
    </source>
</evidence>
<comment type="subcellular location">
    <subcellularLocation>
        <location evidence="1">Cell membrane</location>
    </subcellularLocation>
</comment>
<protein>
    <submittedName>
        <fullName evidence="7">Glycosyltransferase</fullName>
    </submittedName>
</protein>
<gene>
    <name evidence="7" type="ORF">GO499_09380</name>
</gene>
<accession>A0A6P1T0Y1</accession>
<evidence type="ECO:0000256" key="2">
    <source>
        <dbReference type="ARBA" id="ARBA00022475"/>
    </source>
</evidence>
<dbReference type="Proteomes" id="UP000464495">
    <property type="component" value="Chromosome"/>
</dbReference>
<evidence type="ECO:0000256" key="3">
    <source>
        <dbReference type="ARBA" id="ARBA00022676"/>
    </source>
</evidence>
<organism evidence="7 8">
    <name type="scientific">Algicella marina</name>
    <dbReference type="NCBI Taxonomy" id="2683284"/>
    <lineage>
        <taxon>Bacteria</taxon>
        <taxon>Pseudomonadati</taxon>
        <taxon>Pseudomonadota</taxon>
        <taxon>Alphaproteobacteria</taxon>
        <taxon>Rhodobacterales</taxon>
        <taxon>Paracoccaceae</taxon>
        <taxon>Algicella</taxon>
    </lineage>
</organism>
<evidence type="ECO:0000256" key="1">
    <source>
        <dbReference type="ARBA" id="ARBA00004236"/>
    </source>
</evidence>
<proteinExistence type="predicted"/>
<dbReference type="GO" id="GO:0016757">
    <property type="term" value="F:glycosyltransferase activity"/>
    <property type="evidence" value="ECO:0007669"/>
    <property type="project" value="UniProtKB-KW"/>
</dbReference>
<name>A0A6P1T0Y1_9RHOB</name>